<feature type="transmembrane region" description="Helical" evidence="2">
    <location>
        <begin position="893"/>
        <end position="916"/>
    </location>
</feature>
<keyword evidence="2" id="KW-0472">Membrane</keyword>
<dbReference type="Pfam" id="PF07700">
    <property type="entry name" value="HNOB"/>
    <property type="match status" value="1"/>
</dbReference>
<keyword evidence="5" id="KW-1185">Reference proteome</keyword>
<sequence>MHGLVHLALRSFVPDERAWRSVLREAGVFDEDTLFDAVHYPDATTFALFRASAAARGLEPDAALGALGEHFVGWLAEMGHMRMLDAMGATLDEVLRNVNTLHHTLWRTHRGAHFPILKVDGRAANGTLVISYASSRGAAFALFAAGVVRAVARLKTGAHLEMRRLSVPHTNFDATWACTLTAGNATPATPPTARARTAHEVRMSRGWHHALVESCCAGAPPALPAPQPRARWAWWARVAPVLQRGSTSAAFVARLSSARRSRSPSDLAASEAAAAGWMPLRTMSLGRVARRASNVPSITPCSVKEPTLVQQLDQLLLTLPGLVDPGAALMRAVPCGKVAADFVDVGEMARASAFWRTNVGSIADYELSAPASFATRFVSHTWQPPADWHVLMGAKLDFADVKAAVLASAARDVVWERRRHVGRARVLATGVTPACAPPAAASPERARRASSAADDARLAQKPAPIERWQDVTLWVDKCCVAQQHPIMVPTIELLEQFVRRCEGMIVLFTWDFFERLWCVYEWALFLVMHDAEHVQLCVDFLLTERTLQRYVAAIRGFKLAHAHTYYASDLKLNNAFDLAAADVVYGFCFAHGIRMSVVSRNAVPLLPMQLARSFAVRTESEMLRYLANAQFLGLAGLWQKLCTGQLPARCDKAWYFATFCGIDDAEFERRALGVLDERADILEYLNGFVKPYDVIAAMTVLPATSGWFSPDAEVMVNGTAHRLLLRAEHTINQPLHEDHHQQLQQQQHQQHASQSAMPPLRPPANSWPSGMRASANVLAVLSRASTLSSAARMASAAQRASSRGGGALPMWRRAHGGALRRFVPRARVPRWWSCAAPHDAQLHPSTTRLSTATVLNTMHADRLRSADGVASHELTAELLARTIEEAHVRQTVLMLRVAAVAACLCAGALAVFLIVLAPTDVGRRDATAQPAERVEQRTIARPALADAAMLAHARSMVVTFGIGGMGNLLLLCLHPSAQERARIIAVGLFGFAVFATASVPWLVTAVRLAPQLAAGSTVRAAREASVLAEVLAAVLQVMAAIVCVGRGLTLLWWHRADAHRLLDTLWSSVQIGY</sequence>
<dbReference type="AlphaFoldDB" id="A0A8J6C7S7"/>
<protein>
    <recommendedName>
        <fullName evidence="3">Heme NO-binding domain-containing protein</fullName>
    </recommendedName>
</protein>
<dbReference type="Proteomes" id="UP000751190">
    <property type="component" value="Unassembled WGS sequence"/>
</dbReference>
<feature type="transmembrane region" description="Helical" evidence="2">
    <location>
        <begin position="983"/>
        <end position="1009"/>
    </location>
</feature>
<dbReference type="OrthoDB" id="6127067at2759"/>
<dbReference type="GO" id="GO:0016799">
    <property type="term" value="F:hydrolase activity, hydrolyzing N-glycosyl compounds"/>
    <property type="evidence" value="ECO:0007669"/>
    <property type="project" value="InterPro"/>
</dbReference>
<accession>A0A8J6C7S7</accession>
<evidence type="ECO:0000313" key="4">
    <source>
        <dbReference type="EMBL" id="KAG8461271.1"/>
    </source>
</evidence>
<feature type="region of interest" description="Disordered" evidence="1">
    <location>
        <begin position="738"/>
        <end position="768"/>
    </location>
</feature>
<dbReference type="InterPro" id="IPR038158">
    <property type="entry name" value="H-NOX_domain_sf"/>
</dbReference>
<dbReference type="GO" id="GO:0020037">
    <property type="term" value="F:heme binding"/>
    <property type="evidence" value="ECO:0007669"/>
    <property type="project" value="InterPro"/>
</dbReference>
<evidence type="ECO:0000256" key="1">
    <source>
        <dbReference type="SAM" id="MobiDB-lite"/>
    </source>
</evidence>
<keyword evidence="2" id="KW-0812">Transmembrane</keyword>
<name>A0A8J6C7S7_DIALT</name>
<keyword evidence="2" id="KW-1133">Transmembrane helix</keyword>
<feature type="transmembrane region" description="Helical" evidence="2">
    <location>
        <begin position="1030"/>
        <end position="1053"/>
    </location>
</feature>
<feature type="transmembrane region" description="Helical" evidence="2">
    <location>
        <begin position="957"/>
        <end position="977"/>
    </location>
</feature>
<proteinExistence type="predicted"/>
<feature type="compositionally biased region" description="Low complexity" evidence="1">
    <location>
        <begin position="742"/>
        <end position="751"/>
    </location>
</feature>
<feature type="domain" description="Heme NO-binding" evidence="3">
    <location>
        <begin position="3"/>
        <end position="153"/>
    </location>
</feature>
<dbReference type="Gene3D" id="3.90.1520.10">
    <property type="entry name" value="H-NOX domain"/>
    <property type="match status" value="1"/>
</dbReference>
<dbReference type="InterPro" id="IPR011644">
    <property type="entry name" value="Heme_NO-bd"/>
</dbReference>
<dbReference type="Gene3D" id="3.90.245.10">
    <property type="entry name" value="Ribonucleoside hydrolase-like"/>
    <property type="match status" value="1"/>
</dbReference>
<evidence type="ECO:0000256" key="2">
    <source>
        <dbReference type="SAM" id="Phobius"/>
    </source>
</evidence>
<comment type="caution">
    <text evidence="4">The sequence shown here is derived from an EMBL/GenBank/DDBJ whole genome shotgun (WGS) entry which is preliminary data.</text>
</comment>
<dbReference type="PANTHER" id="PTHR45655:SF13">
    <property type="entry name" value="SOLUBLE GUANYLATE CYCLASE GCY-32-RELATED"/>
    <property type="match status" value="1"/>
</dbReference>
<gene>
    <name evidence="4" type="ORF">KFE25_010458</name>
</gene>
<dbReference type="InterPro" id="IPR024096">
    <property type="entry name" value="NO_sig/Golgi_transp_ligand-bd"/>
</dbReference>
<reference evidence="4" key="1">
    <citation type="submission" date="2021-05" db="EMBL/GenBank/DDBJ databases">
        <title>The genome of the haptophyte Pavlova lutheri (Diacronema luteri, Pavlovales) - a model for lipid biosynthesis in eukaryotic algae.</title>
        <authorList>
            <person name="Hulatt C.J."/>
            <person name="Posewitz M.C."/>
        </authorList>
    </citation>
    <scope>NUCLEOTIDE SEQUENCE</scope>
    <source>
        <strain evidence="4">NIVA-4/92</strain>
    </source>
</reference>
<dbReference type="EMBL" id="JAGTXO010000026">
    <property type="protein sequence ID" value="KAG8461271.1"/>
    <property type="molecule type" value="Genomic_DNA"/>
</dbReference>
<dbReference type="SUPFAM" id="SSF111126">
    <property type="entry name" value="Ligand-binding domain in the NO signalling and Golgi transport"/>
    <property type="match status" value="1"/>
</dbReference>
<dbReference type="PANTHER" id="PTHR45655">
    <property type="entry name" value="GUANYLATE CYCLASE SOLUBLE SUBUNIT BETA-2"/>
    <property type="match status" value="1"/>
</dbReference>
<evidence type="ECO:0000259" key="3">
    <source>
        <dbReference type="Pfam" id="PF07700"/>
    </source>
</evidence>
<evidence type="ECO:0000313" key="5">
    <source>
        <dbReference type="Proteomes" id="UP000751190"/>
    </source>
</evidence>
<feature type="non-terminal residue" evidence="4">
    <location>
        <position position="1"/>
    </location>
</feature>
<organism evidence="4 5">
    <name type="scientific">Diacronema lutheri</name>
    <name type="common">Unicellular marine alga</name>
    <name type="synonym">Monochrysis lutheri</name>
    <dbReference type="NCBI Taxonomy" id="2081491"/>
    <lineage>
        <taxon>Eukaryota</taxon>
        <taxon>Haptista</taxon>
        <taxon>Haptophyta</taxon>
        <taxon>Pavlovophyceae</taxon>
        <taxon>Pavlovales</taxon>
        <taxon>Pavlovaceae</taxon>
        <taxon>Diacronema</taxon>
    </lineage>
</organism>
<dbReference type="InterPro" id="IPR036452">
    <property type="entry name" value="Ribo_hydro-like"/>
</dbReference>